<feature type="domain" description="Putative Flp pilus-assembly TadG-like N-terminal" evidence="1">
    <location>
        <begin position="18"/>
        <end position="61"/>
    </location>
</feature>
<dbReference type="Pfam" id="PF13400">
    <property type="entry name" value="Tad"/>
    <property type="match status" value="1"/>
</dbReference>
<protein>
    <submittedName>
        <fullName evidence="2">Pilus assembly protein</fullName>
    </submittedName>
</protein>
<evidence type="ECO:0000313" key="2">
    <source>
        <dbReference type="EMBL" id="POB42265.1"/>
    </source>
</evidence>
<evidence type="ECO:0000259" key="1">
    <source>
        <dbReference type="Pfam" id="PF13400"/>
    </source>
</evidence>
<dbReference type="RefSeq" id="WP_011079663.1">
    <property type="nucleotide sequence ID" value="NZ_AP026552.1"/>
</dbReference>
<dbReference type="KEGG" id="vvl:VV93_v1c23750"/>
<dbReference type="Proteomes" id="UP000237466">
    <property type="component" value="Unassembled WGS sequence"/>
</dbReference>
<sequence>MDMTRHCKGKRKQQGLVLVLVTVAMLSFVIMAALAIDVTHQVVNRTKLQNAVDAAALAAAMVADATHDTPTATAAAKTTLNSMHSASGNSELDIDSATFSIDYSNDPLTFPDSSFNSDEDIYVRISIDDLSLSEFFMQALGLSKTVSASAVAGPSSSINTISNVVPIGVCKGDESGGIYGYNPAEVYVLKVGDSTMTTMGSGNYHLLDFGSGADTVREALGGGYEGTVQIGGDIGTQTGVAAGPVGQGANTRLGIYQGGVSSSDYPPDFITEQPDTPATVDTDGNVVYDYATDLTYAEYKLKTEACIEDSSSGDCESGGQPWRRILPVPMVDCTGKSGGSTTYSVVEVGCFFLLQQVPTNNSGLGQLVFGEFVDSCVVENGSIGNTPGNQGAYKIVIYEDPNNGDS</sequence>
<evidence type="ECO:0000313" key="3">
    <source>
        <dbReference type="Proteomes" id="UP000237466"/>
    </source>
</evidence>
<comment type="caution">
    <text evidence="2">The sequence shown here is derived from an EMBL/GenBank/DDBJ whole genome shotgun (WGS) entry which is preliminary data.</text>
</comment>
<proteinExistence type="predicted"/>
<organism evidence="2 3">
    <name type="scientific">Vibrio vulnificus</name>
    <dbReference type="NCBI Taxonomy" id="672"/>
    <lineage>
        <taxon>Bacteria</taxon>
        <taxon>Pseudomonadati</taxon>
        <taxon>Pseudomonadota</taxon>
        <taxon>Gammaproteobacteria</taxon>
        <taxon>Vibrionales</taxon>
        <taxon>Vibrionaceae</taxon>
        <taxon>Vibrio</taxon>
    </lineage>
</organism>
<dbReference type="EMBL" id="PDGH01000146">
    <property type="protein sequence ID" value="POB42265.1"/>
    <property type="molecule type" value="Genomic_DNA"/>
</dbReference>
<name>A0A1W6M6E6_VIBVL</name>
<dbReference type="AlphaFoldDB" id="A0A1W6M6E6"/>
<reference evidence="2 3" key="1">
    <citation type="journal article" date="2018" name="Front. Microbiol.">
        <title>Phylogeny of Vibrio vulnificus from the Analysis of the Core-Genome: Implications for Intra-Species Taxonomy.</title>
        <authorList>
            <person name="Roig F.J."/>
            <person name="Gonzalez-Candelas F."/>
            <person name="Sanjuan E."/>
            <person name="Fouz B."/>
            <person name="Feil E.J."/>
            <person name="Llorens C."/>
            <person name="Baker-Austin C."/>
            <person name="Oliver J.D."/>
            <person name="Danin-Poleg Y."/>
            <person name="Gibas C.J."/>
            <person name="Kashi Y."/>
            <person name="Gulig P.A."/>
            <person name="Morrison S.S."/>
            <person name="Amaro C."/>
        </authorList>
    </citation>
    <scope>NUCLEOTIDE SEQUENCE [LARGE SCALE GENOMIC DNA]</scope>
    <source>
        <strain evidence="2 3">CECT4608</strain>
    </source>
</reference>
<dbReference type="OMA" id="GSPCATQ"/>
<accession>A0A1W6M6E6</accession>
<gene>
    <name evidence="2" type="ORF">CRN52_25115</name>
</gene>
<dbReference type="InterPro" id="IPR028087">
    <property type="entry name" value="Tad_N"/>
</dbReference>